<gene>
    <name evidence="2" type="ORF">ENT52_00025</name>
</gene>
<dbReference type="SUPFAM" id="SSF88723">
    <property type="entry name" value="PIN domain-like"/>
    <property type="match status" value="1"/>
</dbReference>
<name>A0A7J3M174_ARCFL</name>
<dbReference type="InterPro" id="IPR029060">
    <property type="entry name" value="PIN-like_dom_sf"/>
</dbReference>
<evidence type="ECO:0000313" key="2">
    <source>
        <dbReference type="EMBL" id="HGT82115.1"/>
    </source>
</evidence>
<accession>A0A7J3M174</accession>
<dbReference type="Pfam" id="PF18477">
    <property type="entry name" value="PIN_9"/>
    <property type="match status" value="1"/>
</dbReference>
<dbReference type="AlphaFoldDB" id="A0A7J3M174"/>
<protein>
    <submittedName>
        <fullName evidence="2">Ribonuclease VapC</fullName>
    </submittedName>
</protein>
<dbReference type="Gene3D" id="3.40.50.1010">
    <property type="entry name" value="5'-nuclease"/>
    <property type="match status" value="1"/>
</dbReference>
<organism evidence="2">
    <name type="scientific">Archaeoglobus fulgidus</name>
    <dbReference type="NCBI Taxonomy" id="2234"/>
    <lineage>
        <taxon>Archaea</taxon>
        <taxon>Methanobacteriati</taxon>
        <taxon>Methanobacteriota</taxon>
        <taxon>Archaeoglobi</taxon>
        <taxon>Archaeoglobales</taxon>
        <taxon>Archaeoglobaceae</taxon>
        <taxon>Archaeoglobus</taxon>
    </lineage>
</organism>
<dbReference type="InterPro" id="IPR002716">
    <property type="entry name" value="PIN_dom"/>
</dbReference>
<proteinExistence type="predicted"/>
<dbReference type="SMART" id="SM00670">
    <property type="entry name" value="PINc"/>
    <property type="match status" value="1"/>
</dbReference>
<feature type="domain" description="PIN" evidence="1">
    <location>
        <begin position="21"/>
        <end position="112"/>
    </location>
</feature>
<dbReference type="EMBL" id="DSYZ01000001">
    <property type="protein sequence ID" value="HGT82115.1"/>
    <property type="molecule type" value="Genomic_DNA"/>
</dbReference>
<comment type="caution">
    <text evidence="2">The sequence shown here is derived from an EMBL/GenBank/DDBJ whole genome shotgun (WGS) entry which is preliminary data.</text>
</comment>
<reference evidence="2" key="1">
    <citation type="journal article" date="2020" name="mSystems">
        <title>Genome- and Community-Level Interaction Insights into Carbon Utilization and Element Cycling Functions of Hydrothermarchaeota in Hydrothermal Sediment.</title>
        <authorList>
            <person name="Zhou Z."/>
            <person name="Liu Y."/>
            <person name="Xu W."/>
            <person name="Pan J."/>
            <person name="Luo Z.H."/>
            <person name="Li M."/>
        </authorList>
    </citation>
    <scope>NUCLEOTIDE SEQUENCE [LARGE SCALE GENOMIC DNA]</scope>
    <source>
        <strain evidence="2">SpSt-587</strain>
    </source>
</reference>
<dbReference type="CDD" id="cd09879">
    <property type="entry name" value="PIN_VapC_AF0591-like"/>
    <property type="match status" value="1"/>
</dbReference>
<evidence type="ECO:0000259" key="1">
    <source>
        <dbReference type="SMART" id="SM00670"/>
    </source>
</evidence>
<dbReference type="InterPro" id="IPR041120">
    <property type="entry name" value="PIN_9"/>
</dbReference>
<sequence>MESCDQQKSWREMEVNRFRSNCVVFDTNALIYAVKNKVDLSEFKIVLPKVVIDELKSLEKRLSGEDKIAVRVALKIVEKAEIVESESGDVGILEVARKMRSPIVTNDKELRKKAEKLGIPTAYVKLGKIVVNL</sequence>